<evidence type="ECO:0000256" key="2">
    <source>
        <dbReference type="ARBA" id="ARBA00022519"/>
    </source>
</evidence>
<keyword evidence="2" id="KW-0997">Cell inner membrane</keyword>
<accession>A0A1J5QP01</accession>
<name>A0A1J5QP01_9ZZZZ</name>
<protein>
    <submittedName>
        <fullName evidence="7">Lipopolysaccharide-assembly, LptC-related</fullName>
    </submittedName>
</protein>
<keyword evidence="5 6" id="KW-0472">Membrane</keyword>
<dbReference type="NCBIfam" id="TIGR04409">
    <property type="entry name" value="LptC_YrbK"/>
    <property type="match status" value="1"/>
</dbReference>
<dbReference type="PANTHER" id="PTHR37481:SF1">
    <property type="entry name" value="LIPOPOLYSACCHARIDE EXPORT SYSTEM PROTEIN LPTC"/>
    <property type="match status" value="1"/>
</dbReference>
<evidence type="ECO:0000256" key="1">
    <source>
        <dbReference type="ARBA" id="ARBA00022475"/>
    </source>
</evidence>
<keyword evidence="1" id="KW-1003">Cell membrane</keyword>
<dbReference type="Gene3D" id="2.60.450.10">
    <property type="entry name" value="Lipopolysaccharide (LPS) transport protein A like domain"/>
    <property type="match status" value="1"/>
</dbReference>
<evidence type="ECO:0000256" key="4">
    <source>
        <dbReference type="ARBA" id="ARBA00022989"/>
    </source>
</evidence>
<gene>
    <name evidence="7" type="ORF">GALL_366140</name>
</gene>
<dbReference type="AlphaFoldDB" id="A0A1J5QP01"/>
<dbReference type="InterPro" id="IPR052363">
    <property type="entry name" value="LPS_export_LptC"/>
</dbReference>
<sequence length="200" mass="21378">MRTGLAARLGRLWRGVSTLLPLLLMALLAAFSWWVAQQALHALRGGGPQAAPQQPDYFLRDFRTRSYDAQGRPGALLSGAAMRHLPGDQTVRVEQPVLDVVDARGVVTHASARVGISNADGSNVQLLGDAQVRRTAPGALPLSIRSEFLNIFPDAQRVTSNQPTVVQRGTMRLAGDSLAFNGVDGTLSVQGRVRAALPPN</sequence>
<dbReference type="GO" id="GO:0030288">
    <property type="term" value="C:outer membrane-bounded periplasmic space"/>
    <property type="evidence" value="ECO:0007669"/>
    <property type="project" value="TreeGrafter"/>
</dbReference>
<evidence type="ECO:0000313" key="7">
    <source>
        <dbReference type="EMBL" id="OIQ81623.1"/>
    </source>
</evidence>
<dbReference type="GO" id="GO:0017089">
    <property type="term" value="F:glycolipid transfer activity"/>
    <property type="evidence" value="ECO:0007669"/>
    <property type="project" value="TreeGrafter"/>
</dbReference>
<evidence type="ECO:0000256" key="6">
    <source>
        <dbReference type="SAM" id="Phobius"/>
    </source>
</evidence>
<dbReference type="InterPro" id="IPR026265">
    <property type="entry name" value="LptC"/>
</dbReference>
<organism evidence="7">
    <name type="scientific">mine drainage metagenome</name>
    <dbReference type="NCBI Taxonomy" id="410659"/>
    <lineage>
        <taxon>unclassified sequences</taxon>
        <taxon>metagenomes</taxon>
        <taxon>ecological metagenomes</taxon>
    </lineage>
</organism>
<dbReference type="GO" id="GO:0015221">
    <property type="term" value="F:lipopolysaccharide transmembrane transporter activity"/>
    <property type="evidence" value="ECO:0007669"/>
    <property type="project" value="InterPro"/>
</dbReference>
<dbReference type="InterPro" id="IPR010664">
    <property type="entry name" value="LipoPS_assembly_LptC-rel"/>
</dbReference>
<dbReference type="EMBL" id="MLJW01000901">
    <property type="protein sequence ID" value="OIQ81623.1"/>
    <property type="molecule type" value="Genomic_DNA"/>
</dbReference>
<dbReference type="GO" id="GO:0005886">
    <property type="term" value="C:plasma membrane"/>
    <property type="evidence" value="ECO:0007669"/>
    <property type="project" value="InterPro"/>
</dbReference>
<dbReference type="PANTHER" id="PTHR37481">
    <property type="entry name" value="LIPOPOLYSACCHARIDE EXPORT SYSTEM PROTEIN LPTC"/>
    <property type="match status" value="1"/>
</dbReference>
<evidence type="ECO:0000256" key="5">
    <source>
        <dbReference type="ARBA" id="ARBA00023136"/>
    </source>
</evidence>
<feature type="transmembrane region" description="Helical" evidence="6">
    <location>
        <begin position="12"/>
        <end position="35"/>
    </location>
</feature>
<evidence type="ECO:0000256" key="3">
    <source>
        <dbReference type="ARBA" id="ARBA00022692"/>
    </source>
</evidence>
<keyword evidence="4 6" id="KW-1133">Transmembrane helix</keyword>
<proteinExistence type="predicted"/>
<comment type="caution">
    <text evidence="7">The sequence shown here is derived from an EMBL/GenBank/DDBJ whole genome shotgun (WGS) entry which is preliminary data.</text>
</comment>
<reference evidence="7" key="1">
    <citation type="submission" date="2016-10" db="EMBL/GenBank/DDBJ databases">
        <title>Sequence of Gallionella enrichment culture.</title>
        <authorList>
            <person name="Poehlein A."/>
            <person name="Muehling M."/>
            <person name="Daniel R."/>
        </authorList>
    </citation>
    <scope>NUCLEOTIDE SEQUENCE</scope>
</reference>
<keyword evidence="3 6" id="KW-0812">Transmembrane</keyword>
<dbReference type="Pfam" id="PF06835">
    <property type="entry name" value="LptC"/>
    <property type="match status" value="1"/>
</dbReference>